<evidence type="ECO:0008006" key="5">
    <source>
        <dbReference type="Google" id="ProtNLM"/>
    </source>
</evidence>
<dbReference type="EMBL" id="MK373772">
    <property type="protein sequence ID" value="QBQ76623.1"/>
    <property type="molecule type" value="Genomic_DNA"/>
</dbReference>
<keyword evidence="1" id="KW-0175">Coiled coil</keyword>
<feature type="region of interest" description="Disordered" evidence="2">
    <location>
        <begin position="88"/>
        <end position="137"/>
    </location>
</feature>
<sequence length="426" mass="46604">MTIQQDAMTRKATEVSKQQVIEENNAAAVAAGFTQQEIEGASDHLDAVEQTAEAKKSISDRVRENQAAQAKDSEDFLASIAERRRQHLAEGADEGFDLYGLDNDEESQDNQVQEEETEVEQDAQVQQEAAPQVDNNAPRFFTDANGNQKVELLVNGKVQVVDASRVIAAAQKLEAGDERLRQAAEERQRLERERAELEQLRLASQQTQQPSSTDADPDLKAKLRQGFERLYNEGDDSALDELVDTLAKGRQQAIPQVDTTQVVQQVIVEQNRKAWDHSLQVDAQTYESDPQYADVVGNPALSAKAAQYAQQLVRESNARDNNIRPLDIMVRAANMARNEARELAAALGYTGQQVTTTQQVNSRAAAVEARKSQVGQTVLGSGAQRESEAPKKAAVPDGGRSPSSMDAKLAAFSGLTQGRTAPAIKR</sequence>
<reference evidence="3 4" key="1">
    <citation type="submission" date="2019-01" db="EMBL/GenBank/DDBJ databases">
        <title>Still something new to discover - new insights into E. coli phage diversity and taxonomy.</title>
        <authorList>
            <person name="Korf I.H.E."/>
            <person name="Adriaennsens E."/>
            <person name="Dreiseikelmann B."/>
            <person name="Kropinski A."/>
            <person name="Nimtz M."/>
            <person name="Meier-Kolthoff J.P."/>
            <person name="Rohde M."/>
            <person name="van Raaij M."/>
            <person name="Wittmann J."/>
        </authorList>
    </citation>
    <scope>NUCLEOTIDE SEQUENCE [LARGE SCALE GENOMIC DNA]</scope>
</reference>
<feature type="region of interest" description="Disordered" evidence="2">
    <location>
        <begin position="372"/>
        <end position="426"/>
    </location>
</feature>
<feature type="region of interest" description="Disordered" evidence="2">
    <location>
        <begin position="49"/>
        <end position="73"/>
    </location>
</feature>
<gene>
    <name evidence="3" type="ORF">PTXU04_00009</name>
</gene>
<accession>A0A482MTL8</accession>
<feature type="compositionally biased region" description="Low complexity" evidence="2">
    <location>
        <begin position="122"/>
        <end position="134"/>
    </location>
</feature>
<evidence type="ECO:0000256" key="1">
    <source>
        <dbReference type="SAM" id="Coils"/>
    </source>
</evidence>
<proteinExistence type="predicted"/>
<organism evidence="3 4">
    <name type="scientific">Escherichia phage PTXU04</name>
    <dbReference type="NCBI Taxonomy" id="2508206"/>
    <lineage>
        <taxon>Viruses</taxon>
        <taxon>Duplodnaviria</taxon>
        <taxon>Heunggongvirae</taxon>
        <taxon>Uroviricota</taxon>
        <taxon>Caudoviricetes</taxon>
        <taxon>Xuquatrovirus</taxon>
        <taxon>Xuquatrovirus PTXU04</taxon>
    </lineage>
</organism>
<feature type="compositionally biased region" description="Basic and acidic residues" evidence="2">
    <location>
        <begin position="49"/>
        <end position="64"/>
    </location>
</feature>
<feature type="compositionally biased region" description="Acidic residues" evidence="2">
    <location>
        <begin position="91"/>
        <end position="121"/>
    </location>
</feature>
<evidence type="ECO:0000313" key="3">
    <source>
        <dbReference type="EMBL" id="QBQ76623.1"/>
    </source>
</evidence>
<keyword evidence="4" id="KW-1185">Reference proteome</keyword>
<evidence type="ECO:0000313" key="4">
    <source>
        <dbReference type="Proteomes" id="UP000307461"/>
    </source>
</evidence>
<protein>
    <recommendedName>
        <fullName evidence="5">Coil containing protein</fullName>
    </recommendedName>
</protein>
<dbReference type="Proteomes" id="UP000307461">
    <property type="component" value="Segment"/>
</dbReference>
<name>A0A482MTL8_9CAUD</name>
<feature type="coiled-coil region" evidence="1">
    <location>
        <begin position="173"/>
        <end position="207"/>
    </location>
</feature>
<evidence type="ECO:0000256" key="2">
    <source>
        <dbReference type="SAM" id="MobiDB-lite"/>
    </source>
</evidence>